<evidence type="ECO:0000313" key="2">
    <source>
        <dbReference type="EMBL" id="QUD87253.1"/>
    </source>
</evidence>
<dbReference type="EMBL" id="CP073078">
    <property type="protein sequence ID" value="QUD87253.1"/>
    <property type="molecule type" value="Genomic_DNA"/>
</dbReference>
<dbReference type="AlphaFoldDB" id="A0A975FXF8"/>
<dbReference type="KEGG" id="caul:KCG34_19700"/>
<dbReference type="InterPro" id="IPR011990">
    <property type="entry name" value="TPR-like_helical_dom_sf"/>
</dbReference>
<keyword evidence="1" id="KW-1133">Transmembrane helix</keyword>
<protein>
    <recommendedName>
        <fullName evidence="4">Tetratricopeptide repeat protein</fullName>
    </recommendedName>
</protein>
<evidence type="ECO:0000256" key="1">
    <source>
        <dbReference type="SAM" id="Phobius"/>
    </source>
</evidence>
<organism evidence="2 3">
    <name type="scientific">Phenylobacterium montanum</name>
    <dbReference type="NCBI Taxonomy" id="2823693"/>
    <lineage>
        <taxon>Bacteria</taxon>
        <taxon>Pseudomonadati</taxon>
        <taxon>Pseudomonadota</taxon>
        <taxon>Alphaproteobacteria</taxon>
        <taxon>Caulobacterales</taxon>
        <taxon>Caulobacteraceae</taxon>
        <taxon>Phenylobacterium</taxon>
    </lineage>
</organism>
<dbReference type="PIRSF" id="PIRSF030959">
    <property type="entry name" value="UCP030959"/>
    <property type="match status" value="1"/>
</dbReference>
<evidence type="ECO:0000313" key="3">
    <source>
        <dbReference type="Proteomes" id="UP000676409"/>
    </source>
</evidence>
<name>A0A975FXF8_9CAUL</name>
<feature type="transmembrane region" description="Helical" evidence="1">
    <location>
        <begin position="28"/>
        <end position="51"/>
    </location>
</feature>
<keyword evidence="1" id="KW-0472">Membrane</keyword>
<sequence length="248" mass="26738">MLSLAPFGLGLLFAIVLCVHVVRTNQPMYWLWIILAFPGIGGLIYIVTVILPDLAGGRTARRMGATALDTLAPERAYRQAKAAHDDTPTVANAIRLAGAAADLGRHAEAERLYADAAQGIHAEDPTLLLGRANALIELGRAADALPLLDQLQTLSDKGVRTPQEALARGRACEALGRHADAQEAYEFAAGRLPGLEAIARYAAFLARSGKKAEAADQLTEIDRRIKRADPYFRKEARAWRELAARAIG</sequence>
<evidence type="ECO:0008006" key="4">
    <source>
        <dbReference type="Google" id="ProtNLM"/>
    </source>
</evidence>
<dbReference type="SUPFAM" id="SSF48452">
    <property type="entry name" value="TPR-like"/>
    <property type="match status" value="1"/>
</dbReference>
<proteinExistence type="predicted"/>
<gene>
    <name evidence="2" type="ORF">KCG34_19700</name>
</gene>
<accession>A0A975FXF8</accession>
<dbReference type="RefSeq" id="WP_211937305.1">
    <property type="nucleotide sequence ID" value="NZ_CP073078.1"/>
</dbReference>
<dbReference type="Proteomes" id="UP000676409">
    <property type="component" value="Chromosome"/>
</dbReference>
<keyword evidence="3" id="KW-1185">Reference proteome</keyword>
<dbReference type="InterPro" id="IPR014562">
    <property type="entry name" value="UCP030959_TPR_rpt-cont"/>
</dbReference>
<dbReference type="Gene3D" id="1.25.40.10">
    <property type="entry name" value="Tetratricopeptide repeat domain"/>
    <property type="match status" value="1"/>
</dbReference>
<reference evidence="2" key="1">
    <citation type="submission" date="2021-04" db="EMBL/GenBank/DDBJ databases">
        <title>The complete genome sequence of Caulobacter sp. S6.</title>
        <authorList>
            <person name="Tang Y."/>
            <person name="Ouyang W."/>
            <person name="Liu Q."/>
            <person name="Huang B."/>
            <person name="Guo Z."/>
            <person name="Lei P."/>
        </authorList>
    </citation>
    <scope>NUCLEOTIDE SEQUENCE</scope>
    <source>
        <strain evidence="2">S6</strain>
    </source>
</reference>
<keyword evidence="1" id="KW-0812">Transmembrane</keyword>